<dbReference type="PROSITE" id="PS51371">
    <property type="entry name" value="CBS"/>
    <property type="match status" value="2"/>
</dbReference>
<evidence type="ECO:0000259" key="5">
    <source>
        <dbReference type="PROSITE" id="PS51464"/>
    </source>
</evidence>
<dbReference type="SUPFAM" id="SSF54631">
    <property type="entry name" value="CBS-domain pair"/>
    <property type="match status" value="1"/>
</dbReference>
<evidence type="ECO:0000256" key="3">
    <source>
        <dbReference type="ARBA" id="ARBA00023122"/>
    </source>
</evidence>
<dbReference type="InterPro" id="IPR046348">
    <property type="entry name" value="SIS_dom_sf"/>
</dbReference>
<dbReference type="PIRSF" id="PIRSF004692">
    <property type="entry name" value="KdsD_KpsF"/>
    <property type="match status" value="1"/>
</dbReference>
<evidence type="ECO:0008006" key="7">
    <source>
        <dbReference type="Google" id="ProtNLM"/>
    </source>
</evidence>
<organism evidence="6">
    <name type="scientific">marine metagenome</name>
    <dbReference type="NCBI Taxonomy" id="408172"/>
    <lineage>
        <taxon>unclassified sequences</taxon>
        <taxon>metagenomes</taxon>
        <taxon>ecological metagenomes</taxon>
    </lineage>
</organism>
<evidence type="ECO:0000313" key="6">
    <source>
        <dbReference type="EMBL" id="SVA02463.1"/>
    </source>
</evidence>
<evidence type="ECO:0000259" key="4">
    <source>
        <dbReference type="PROSITE" id="PS51371"/>
    </source>
</evidence>
<dbReference type="Gene3D" id="3.10.580.10">
    <property type="entry name" value="CBS-domain"/>
    <property type="match status" value="1"/>
</dbReference>
<dbReference type="EMBL" id="UINC01003007">
    <property type="protein sequence ID" value="SVA02463.1"/>
    <property type="molecule type" value="Genomic_DNA"/>
</dbReference>
<dbReference type="InterPro" id="IPR000644">
    <property type="entry name" value="CBS_dom"/>
</dbReference>
<dbReference type="GO" id="GO:0016853">
    <property type="term" value="F:isomerase activity"/>
    <property type="evidence" value="ECO:0007669"/>
    <property type="project" value="InterPro"/>
</dbReference>
<dbReference type="CDD" id="cd04604">
    <property type="entry name" value="CBS_pair_SIS_assoc"/>
    <property type="match status" value="1"/>
</dbReference>
<dbReference type="InterPro" id="IPR046342">
    <property type="entry name" value="CBS_dom_sf"/>
</dbReference>
<evidence type="ECO:0000256" key="1">
    <source>
        <dbReference type="ARBA" id="ARBA00008165"/>
    </source>
</evidence>
<dbReference type="NCBIfam" id="TIGR00393">
    <property type="entry name" value="kpsF"/>
    <property type="match status" value="1"/>
</dbReference>
<dbReference type="SUPFAM" id="SSF53697">
    <property type="entry name" value="SIS domain"/>
    <property type="match status" value="1"/>
</dbReference>
<dbReference type="InterPro" id="IPR050986">
    <property type="entry name" value="GutQ/KpsF_isomerases"/>
</dbReference>
<dbReference type="GO" id="GO:0097367">
    <property type="term" value="F:carbohydrate derivative binding"/>
    <property type="evidence" value="ECO:0007669"/>
    <property type="project" value="InterPro"/>
</dbReference>
<dbReference type="PROSITE" id="PS51464">
    <property type="entry name" value="SIS"/>
    <property type="match status" value="1"/>
</dbReference>
<dbReference type="CDD" id="cd05014">
    <property type="entry name" value="SIS_Kpsf"/>
    <property type="match status" value="1"/>
</dbReference>
<dbReference type="SMART" id="SM00116">
    <property type="entry name" value="CBS"/>
    <property type="match status" value="2"/>
</dbReference>
<dbReference type="GO" id="GO:1901135">
    <property type="term" value="P:carbohydrate derivative metabolic process"/>
    <property type="evidence" value="ECO:0007669"/>
    <property type="project" value="InterPro"/>
</dbReference>
<feature type="domain" description="CBS" evidence="4">
    <location>
        <begin position="204"/>
        <end position="261"/>
    </location>
</feature>
<name>A0A381SME6_9ZZZZ</name>
<comment type="similarity">
    <text evidence="1">Belongs to the SIS family. GutQ/KpsF subfamily.</text>
</comment>
<protein>
    <recommendedName>
        <fullName evidence="7">KpsF/GutQ family sugar-phosphate isomerase</fullName>
    </recommendedName>
</protein>
<feature type="domain" description="CBS" evidence="4">
    <location>
        <begin position="270"/>
        <end position="324"/>
    </location>
</feature>
<gene>
    <name evidence="6" type="ORF">METZ01_LOCUS55317</name>
</gene>
<evidence type="ECO:0000256" key="2">
    <source>
        <dbReference type="ARBA" id="ARBA00022737"/>
    </source>
</evidence>
<keyword evidence="2" id="KW-0677">Repeat</keyword>
<proteinExistence type="inferred from homology"/>
<dbReference type="PANTHER" id="PTHR42745:SF1">
    <property type="entry name" value="ARABINOSE 5-PHOSPHATE ISOMERASE KDSD"/>
    <property type="match status" value="1"/>
</dbReference>
<dbReference type="InterPro" id="IPR035474">
    <property type="entry name" value="SIS_Kpsf"/>
</dbReference>
<accession>A0A381SME6</accession>
<dbReference type="InterPro" id="IPR001347">
    <property type="entry name" value="SIS_dom"/>
</dbReference>
<dbReference type="Pfam" id="PF00571">
    <property type="entry name" value="CBS"/>
    <property type="match status" value="2"/>
</dbReference>
<dbReference type="Pfam" id="PF01380">
    <property type="entry name" value="SIS"/>
    <property type="match status" value="1"/>
</dbReference>
<keyword evidence="3" id="KW-0129">CBS domain</keyword>
<feature type="domain" description="SIS" evidence="5">
    <location>
        <begin position="35"/>
        <end position="178"/>
    </location>
</feature>
<dbReference type="InterPro" id="IPR004800">
    <property type="entry name" value="KdsD/KpsF-type"/>
</dbReference>
<dbReference type="GO" id="GO:0005975">
    <property type="term" value="P:carbohydrate metabolic process"/>
    <property type="evidence" value="ECO:0007669"/>
    <property type="project" value="InterPro"/>
</dbReference>
<reference evidence="6" key="1">
    <citation type="submission" date="2018-05" db="EMBL/GenBank/DDBJ databases">
        <authorList>
            <person name="Lanie J.A."/>
            <person name="Ng W.-L."/>
            <person name="Kazmierczak K.M."/>
            <person name="Andrzejewski T.M."/>
            <person name="Davidsen T.M."/>
            <person name="Wayne K.J."/>
            <person name="Tettelin H."/>
            <person name="Glass J.I."/>
            <person name="Rusch D."/>
            <person name="Podicherti R."/>
            <person name="Tsui H.-C.T."/>
            <person name="Winkler M.E."/>
        </authorList>
    </citation>
    <scope>NUCLEOTIDE SEQUENCE</scope>
</reference>
<dbReference type="AlphaFoldDB" id="A0A381SME6"/>
<dbReference type="PANTHER" id="PTHR42745">
    <property type="match status" value="1"/>
</dbReference>
<dbReference type="Gene3D" id="3.40.50.10490">
    <property type="entry name" value="Glucose-6-phosphate isomerase like protein, domain 1"/>
    <property type="match status" value="1"/>
</dbReference>
<sequence length="324" mass="34887">MTDDKLKSIASSILHDEGQELINAADRISSSVVDVCDLIVKHPGKVVICGMGKSGLIAQKIAATLCSIGNKAVFLHAAEAAHGDLGIYAPGDPTILISKSGSTNELIKLIPILKEFNSPLIGILGNMKSSLVDHMDIVLDASVSREVDPLGLVPTASTTLTLAIGDALAAVIMSHQGFNHEDFAKLHPAGDLGRRLRLTVEDIMQPIDNVAVVKKDDKLRKVVIDMTEKPYGAALVLNNETLLGIVTEGDLRRCLAENGDIDKMLASEIMSINPISINIKAPLREALTLMEERESQISVLPVVNDDEKLCFGLLRLHDVYQTHL</sequence>